<feature type="compositionally biased region" description="Low complexity" evidence="1">
    <location>
        <begin position="472"/>
        <end position="491"/>
    </location>
</feature>
<feature type="region of interest" description="Disordered" evidence="1">
    <location>
        <begin position="461"/>
        <end position="491"/>
    </location>
</feature>
<evidence type="ECO:0000256" key="1">
    <source>
        <dbReference type="SAM" id="MobiDB-lite"/>
    </source>
</evidence>
<dbReference type="EMBL" id="BOOC01000016">
    <property type="protein sequence ID" value="GIH40817.1"/>
    <property type="molecule type" value="Genomic_DNA"/>
</dbReference>
<sequence>MTPLMTIAVLDVGWRTCDASAACVGVALEPYGRCLAHLERAETEAAMRGLAPGRGLDLRGTVVHEDLLARILDRVERRPGRARFDRAVFPGEARFAGVVFAGDATFDRARFDRLASFFGARFTRHVSFREARFAQEFSMHDARVRGHGAFDHVHAGSDALFGDARFGADASFLAAEFGGFAVFDGARFDGDAAFRGARFRRAVSFRGAACGGAAGFEGARFHGPAYLGPLRVGRRLALRDVRADGPLHVDAAGGRVDLRAAAVAGRLTARLSDADLDLAGAALGGAATITGQGGRLRVISLDGLDAAALTLSGADLRACGLGGVRRPEGLRLPDCRFAATPPGVRLTLGWPPVRWWARRRVLADERAWRGWSPQDGPPLDPAGLAALYDRLRPAVDARASADFAFGAMEMRRLGAPRGPARLLLSAYWLTCGYGLRAGRTAGWLTLAAAVAAGTLYGVAGARPPKPHLGPRSPASAAHPSPAPSAGDAAAR</sequence>
<dbReference type="Proteomes" id="UP000603904">
    <property type="component" value="Unassembled WGS sequence"/>
</dbReference>
<name>A0ABQ4G186_9ACTN</name>
<reference evidence="2 3" key="1">
    <citation type="submission" date="2021-01" db="EMBL/GenBank/DDBJ databases">
        <title>Whole genome shotgun sequence of Microbispora corallina NBRC 16416.</title>
        <authorList>
            <person name="Komaki H."/>
            <person name="Tamura T."/>
        </authorList>
    </citation>
    <scope>NUCLEOTIDE SEQUENCE [LARGE SCALE GENOMIC DNA]</scope>
    <source>
        <strain evidence="2 3">NBRC 16416</strain>
    </source>
</reference>
<evidence type="ECO:0008006" key="4">
    <source>
        <dbReference type="Google" id="ProtNLM"/>
    </source>
</evidence>
<organism evidence="2 3">
    <name type="scientific">Microbispora corallina</name>
    <dbReference type="NCBI Taxonomy" id="83302"/>
    <lineage>
        <taxon>Bacteria</taxon>
        <taxon>Bacillati</taxon>
        <taxon>Actinomycetota</taxon>
        <taxon>Actinomycetes</taxon>
        <taxon>Streptosporangiales</taxon>
        <taxon>Streptosporangiaceae</taxon>
        <taxon>Microbispora</taxon>
    </lineage>
</organism>
<evidence type="ECO:0000313" key="3">
    <source>
        <dbReference type="Proteomes" id="UP000603904"/>
    </source>
</evidence>
<accession>A0ABQ4G186</accession>
<keyword evidence="3" id="KW-1185">Reference proteome</keyword>
<dbReference type="RefSeq" id="WP_204058208.1">
    <property type="nucleotide sequence ID" value="NZ_BAAAGP010000014.1"/>
</dbReference>
<protein>
    <recommendedName>
        <fullName evidence="4">Pentapeptide repeat-containing protein</fullName>
    </recommendedName>
</protein>
<comment type="caution">
    <text evidence="2">The sequence shown here is derived from an EMBL/GenBank/DDBJ whole genome shotgun (WGS) entry which is preliminary data.</text>
</comment>
<gene>
    <name evidence="2" type="ORF">Mco01_38170</name>
</gene>
<evidence type="ECO:0000313" key="2">
    <source>
        <dbReference type="EMBL" id="GIH40817.1"/>
    </source>
</evidence>
<proteinExistence type="predicted"/>